<dbReference type="HOGENOM" id="CLU_2133681_0_0_1"/>
<dbReference type="AlphaFoldDB" id="J3PA09"/>
<evidence type="ECO:0000313" key="3">
    <source>
        <dbReference type="EnsemblFungi" id="EJT73495"/>
    </source>
</evidence>
<reference evidence="2" key="2">
    <citation type="submission" date="2010-07" db="EMBL/GenBank/DDBJ databases">
        <authorList>
            <consortium name="The Broad Institute Genome Sequencing Platform"/>
            <consortium name="Broad Institute Genome Sequencing Center for Infectious Disease"/>
            <person name="Ma L.-J."/>
            <person name="Dead R."/>
            <person name="Young S."/>
            <person name="Zeng Q."/>
            <person name="Koehrsen M."/>
            <person name="Alvarado L."/>
            <person name="Berlin A."/>
            <person name="Chapman S.B."/>
            <person name="Chen Z."/>
            <person name="Freedman E."/>
            <person name="Gellesch M."/>
            <person name="Goldberg J."/>
            <person name="Griggs A."/>
            <person name="Gujja S."/>
            <person name="Heilman E.R."/>
            <person name="Heiman D."/>
            <person name="Hepburn T."/>
            <person name="Howarth C."/>
            <person name="Jen D."/>
            <person name="Larson L."/>
            <person name="Mehta T."/>
            <person name="Neiman D."/>
            <person name="Pearson M."/>
            <person name="Roberts A."/>
            <person name="Saif S."/>
            <person name="Shea T."/>
            <person name="Shenoy N."/>
            <person name="Sisk P."/>
            <person name="Stolte C."/>
            <person name="Sykes S."/>
            <person name="Walk T."/>
            <person name="White J."/>
            <person name="Yandava C."/>
            <person name="Haas B."/>
            <person name="Nusbaum C."/>
            <person name="Birren B."/>
        </authorList>
    </citation>
    <scope>NUCLEOTIDE SEQUENCE</scope>
    <source>
        <strain evidence="2">R3-111a-1</strain>
    </source>
</reference>
<dbReference type="GeneID" id="20350791"/>
<name>J3PA09_GAET3</name>
<evidence type="ECO:0000313" key="4">
    <source>
        <dbReference type="Proteomes" id="UP000006039"/>
    </source>
</evidence>
<evidence type="ECO:0000256" key="1">
    <source>
        <dbReference type="SAM" id="MobiDB-lite"/>
    </source>
</evidence>
<sequence>MKANNLAGTLKKLKARVGMKETQQGAAAQDRQNVATVSNSSRKRQRVRRRREDNVPAPLEGWADLHGPGSSLLSPSPRDLRNSATGVARGGGPGAGAATGTGFASGRAVSGGV</sequence>
<dbReference type="VEuPathDB" id="FungiDB:GGTG_10333"/>
<dbReference type="Proteomes" id="UP000006039">
    <property type="component" value="Unassembled WGS sequence"/>
</dbReference>
<feature type="region of interest" description="Disordered" evidence="1">
    <location>
        <begin position="18"/>
        <end position="113"/>
    </location>
</feature>
<proteinExistence type="predicted"/>
<gene>
    <name evidence="3" type="primary">20350791</name>
    <name evidence="2" type="ORF">GGTG_10333</name>
</gene>
<feature type="compositionally biased region" description="Low complexity" evidence="1">
    <location>
        <begin position="67"/>
        <end position="77"/>
    </location>
</feature>
<reference evidence="2" key="3">
    <citation type="submission" date="2010-09" db="EMBL/GenBank/DDBJ databases">
        <title>Annotation of Gaeumannomyces graminis var. tritici R3-111a-1.</title>
        <authorList>
            <consortium name="The Broad Institute Genome Sequencing Platform"/>
            <person name="Ma L.-J."/>
            <person name="Dead R."/>
            <person name="Young S.K."/>
            <person name="Zeng Q."/>
            <person name="Gargeya S."/>
            <person name="Fitzgerald M."/>
            <person name="Haas B."/>
            <person name="Abouelleil A."/>
            <person name="Alvarado L."/>
            <person name="Arachchi H.M."/>
            <person name="Berlin A."/>
            <person name="Brown A."/>
            <person name="Chapman S.B."/>
            <person name="Chen Z."/>
            <person name="Dunbar C."/>
            <person name="Freedman E."/>
            <person name="Gearin G."/>
            <person name="Gellesch M."/>
            <person name="Goldberg J."/>
            <person name="Griggs A."/>
            <person name="Gujja S."/>
            <person name="Heiman D."/>
            <person name="Howarth C."/>
            <person name="Larson L."/>
            <person name="Lui A."/>
            <person name="MacDonald P.J.P."/>
            <person name="Mehta T."/>
            <person name="Montmayeur A."/>
            <person name="Murphy C."/>
            <person name="Neiman D."/>
            <person name="Pearson M."/>
            <person name="Priest M."/>
            <person name="Roberts A."/>
            <person name="Saif S."/>
            <person name="Shea T."/>
            <person name="Shenoy N."/>
            <person name="Sisk P."/>
            <person name="Stolte C."/>
            <person name="Sykes S."/>
            <person name="Yandava C."/>
            <person name="Wortman J."/>
            <person name="Nusbaum C."/>
            <person name="Birren B."/>
        </authorList>
    </citation>
    <scope>NUCLEOTIDE SEQUENCE</scope>
    <source>
        <strain evidence="2">R3-111a-1</strain>
    </source>
</reference>
<feature type="compositionally biased region" description="Polar residues" evidence="1">
    <location>
        <begin position="21"/>
        <end position="40"/>
    </location>
</feature>
<dbReference type="EMBL" id="GL385399">
    <property type="protein sequence ID" value="EJT73495.1"/>
    <property type="molecule type" value="Genomic_DNA"/>
</dbReference>
<organism evidence="2">
    <name type="scientific">Gaeumannomyces tritici (strain R3-111a-1)</name>
    <name type="common">Wheat and barley take-all root rot fungus</name>
    <name type="synonym">Gaeumannomyces graminis var. tritici</name>
    <dbReference type="NCBI Taxonomy" id="644352"/>
    <lineage>
        <taxon>Eukaryota</taxon>
        <taxon>Fungi</taxon>
        <taxon>Dikarya</taxon>
        <taxon>Ascomycota</taxon>
        <taxon>Pezizomycotina</taxon>
        <taxon>Sordariomycetes</taxon>
        <taxon>Sordariomycetidae</taxon>
        <taxon>Magnaporthales</taxon>
        <taxon>Magnaporthaceae</taxon>
        <taxon>Gaeumannomyces</taxon>
    </lineage>
</organism>
<keyword evidence="4" id="KW-1185">Reference proteome</keyword>
<feature type="compositionally biased region" description="Low complexity" evidence="1">
    <location>
        <begin position="100"/>
        <end position="113"/>
    </location>
</feature>
<protein>
    <submittedName>
        <fullName evidence="2 3">Uncharacterized protein</fullName>
    </submittedName>
</protein>
<reference evidence="3" key="5">
    <citation type="submission" date="2018-04" db="UniProtKB">
        <authorList>
            <consortium name="EnsemblFungi"/>
        </authorList>
    </citation>
    <scope>IDENTIFICATION</scope>
    <source>
        <strain evidence="3">R3-111a-1</strain>
    </source>
</reference>
<evidence type="ECO:0000313" key="2">
    <source>
        <dbReference type="EMBL" id="EJT73495.1"/>
    </source>
</evidence>
<dbReference type="EnsemblFungi" id="EJT73495">
    <property type="protein sequence ID" value="EJT73495"/>
    <property type="gene ID" value="GGTG_10333"/>
</dbReference>
<accession>J3PA09</accession>
<reference evidence="3" key="4">
    <citation type="journal article" date="2015" name="G3 (Bethesda)">
        <title>Genome sequences of three phytopathogenic species of the Magnaporthaceae family of fungi.</title>
        <authorList>
            <person name="Okagaki L.H."/>
            <person name="Nunes C.C."/>
            <person name="Sailsbery J."/>
            <person name="Clay B."/>
            <person name="Brown D."/>
            <person name="John T."/>
            <person name="Oh Y."/>
            <person name="Young N."/>
            <person name="Fitzgerald M."/>
            <person name="Haas B.J."/>
            <person name="Zeng Q."/>
            <person name="Young S."/>
            <person name="Adiconis X."/>
            <person name="Fan L."/>
            <person name="Levin J.Z."/>
            <person name="Mitchell T.K."/>
            <person name="Okubara P.A."/>
            <person name="Farman M.L."/>
            <person name="Kohn L.M."/>
            <person name="Birren B."/>
            <person name="Ma L.-J."/>
            <person name="Dean R.A."/>
        </authorList>
    </citation>
    <scope>NUCLEOTIDE SEQUENCE</scope>
    <source>
        <strain evidence="3">R3-111a-1</strain>
    </source>
</reference>
<reference evidence="4" key="1">
    <citation type="submission" date="2010-07" db="EMBL/GenBank/DDBJ databases">
        <title>The genome sequence of Gaeumannomyces graminis var. tritici strain R3-111a-1.</title>
        <authorList>
            <consortium name="The Broad Institute Genome Sequencing Platform"/>
            <person name="Ma L.-J."/>
            <person name="Dead R."/>
            <person name="Young S."/>
            <person name="Zeng Q."/>
            <person name="Koehrsen M."/>
            <person name="Alvarado L."/>
            <person name="Berlin A."/>
            <person name="Chapman S.B."/>
            <person name="Chen Z."/>
            <person name="Freedman E."/>
            <person name="Gellesch M."/>
            <person name="Goldberg J."/>
            <person name="Griggs A."/>
            <person name="Gujja S."/>
            <person name="Heilman E.R."/>
            <person name="Heiman D."/>
            <person name="Hepburn T."/>
            <person name="Howarth C."/>
            <person name="Jen D."/>
            <person name="Larson L."/>
            <person name="Mehta T."/>
            <person name="Neiman D."/>
            <person name="Pearson M."/>
            <person name="Roberts A."/>
            <person name="Saif S."/>
            <person name="Shea T."/>
            <person name="Shenoy N."/>
            <person name="Sisk P."/>
            <person name="Stolte C."/>
            <person name="Sykes S."/>
            <person name="Walk T."/>
            <person name="White J."/>
            <person name="Yandava C."/>
            <person name="Haas B."/>
            <person name="Nusbaum C."/>
            <person name="Birren B."/>
        </authorList>
    </citation>
    <scope>NUCLEOTIDE SEQUENCE [LARGE SCALE GENOMIC DNA]</scope>
    <source>
        <strain evidence="4">R3-111a-1</strain>
    </source>
</reference>
<feature type="compositionally biased region" description="Gly residues" evidence="1">
    <location>
        <begin position="88"/>
        <end position="99"/>
    </location>
</feature>
<dbReference type="RefSeq" id="XP_009226469.1">
    <property type="nucleotide sequence ID" value="XM_009228205.1"/>
</dbReference>